<dbReference type="InterPro" id="IPR050075">
    <property type="entry name" value="LeuD"/>
</dbReference>
<comment type="similarity">
    <text evidence="4 10">Belongs to the LeuD family. LeuD type 1 subfamily.</text>
</comment>
<evidence type="ECO:0000256" key="6">
    <source>
        <dbReference type="ARBA" id="ARBA00022430"/>
    </source>
</evidence>
<evidence type="ECO:0000313" key="12">
    <source>
        <dbReference type="EMBL" id="MSU90909.1"/>
    </source>
</evidence>
<evidence type="ECO:0000256" key="3">
    <source>
        <dbReference type="ARBA" id="ARBA00004729"/>
    </source>
</evidence>
<evidence type="ECO:0000256" key="10">
    <source>
        <dbReference type="HAMAP-Rule" id="MF_01031"/>
    </source>
</evidence>
<dbReference type="Pfam" id="PF00694">
    <property type="entry name" value="Aconitase_C"/>
    <property type="match status" value="1"/>
</dbReference>
<dbReference type="AlphaFoldDB" id="A0A6L5Z3N3"/>
<comment type="function">
    <text evidence="2 10">Catalyzes the isomerization between 2-isopropylmalate and 3-isopropylmalate, via the formation of 2-isopropylmaleate.</text>
</comment>
<sequence length="208" mass="22818">MKSFTTHDGVALPLMTDNMNTDVIIPSREMKRVSKAGLADGLFANFRYADGKREPAPGFLLNQPDYAKASVLMLGRNAGCGSSREHAVWALADYGFRVVIAETIASIFHDNCVANGILPVALPRAALDRIAAWTSDDPQGRRVRTDLKTCRVEAAGAAYDFEIAPLARRMLLKGLSPIDLTLQDISLIETFSKTDRQCRGWLYRAGES</sequence>
<accession>A0A6L5Z3N3</accession>
<dbReference type="InterPro" id="IPR004431">
    <property type="entry name" value="3-IsopropMal_deHydase_ssu"/>
</dbReference>
<dbReference type="Proteomes" id="UP000474957">
    <property type="component" value="Unassembled WGS sequence"/>
</dbReference>
<evidence type="ECO:0000259" key="11">
    <source>
        <dbReference type="Pfam" id="PF00694"/>
    </source>
</evidence>
<evidence type="ECO:0000256" key="8">
    <source>
        <dbReference type="ARBA" id="ARBA00023239"/>
    </source>
</evidence>
<dbReference type="NCBIfam" id="NF002458">
    <property type="entry name" value="PRK01641.1"/>
    <property type="match status" value="1"/>
</dbReference>
<dbReference type="UniPathway" id="UPA00048">
    <property type="reaction ID" value="UER00071"/>
</dbReference>
<reference evidence="12 13" key="1">
    <citation type="submission" date="2019-10" db="EMBL/GenBank/DDBJ databases">
        <title>Cognatihalovulum marinum gen. nov. sp. nov., a new member of the family Rhodobacteraceae isolated from deep seawater of the Northwest Indian Ocean.</title>
        <authorList>
            <person name="Ruan C."/>
            <person name="Wang J."/>
            <person name="Zheng X."/>
            <person name="Song L."/>
            <person name="Zhu Y."/>
            <person name="Huang Y."/>
            <person name="Lu Z."/>
            <person name="Du W."/>
            <person name="Huang L."/>
            <person name="Dai X."/>
        </authorList>
    </citation>
    <scope>NUCLEOTIDE SEQUENCE [LARGE SCALE GENOMIC DNA]</scope>
    <source>
        <strain evidence="12 13">2CG4</strain>
    </source>
</reference>
<dbReference type="Gene3D" id="3.20.19.10">
    <property type="entry name" value="Aconitase, domain 4"/>
    <property type="match status" value="1"/>
</dbReference>
<comment type="caution">
    <text evidence="12">The sequence shown here is derived from an EMBL/GenBank/DDBJ whole genome shotgun (WGS) entry which is preliminary data.</text>
</comment>
<evidence type="ECO:0000313" key="13">
    <source>
        <dbReference type="Proteomes" id="UP000474957"/>
    </source>
</evidence>
<keyword evidence="6 10" id="KW-0432">Leucine biosynthesis</keyword>
<proteinExistence type="inferred from homology"/>
<dbReference type="InterPro" id="IPR000573">
    <property type="entry name" value="AconitaseA/IPMdHydase_ssu_swvl"/>
</dbReference>
<evidence type="ECO:0000256" key="9">
    <source>
        <dbReference type="ARBA" id="ARBA00023304"/>
    </source>
</evidence>
<dbReference type="RefSeq" id="WP_325063260.1">
    <property type="nucleotide sequence ID" value="NZ_WIND01000013.1"/>
</dbReference>
<name>A0A6L5Z3N3_9RHOB</name>
<evidence type="ECO:0000256" key="2">
    <source>
        <dbReference type="ARBA" id="ARBA00002695"/>
    </source>
</evidence>
<dbReference type="PANTHER" id="PTHR43345">
    <property type="entry name" value="3-ISOPROPYLMALATE DEHYDRATASE SMALL SUBUNIT 2-RELATED-RELATED"/>
    <property type="match status" value="1"/>
</dbReference>
<gene>
    <name evidence="10 12" type="primary">leuD</name>
    <name evidence="12" type="ORF">GE300_15020</name>
</gene>
<dbReference type="HAMAP" id="MF_01031">
    <property type="entry name" value="LeuD_type1"/>
    <property type="match status" value="1"/>
</dbReference>
<comment type="subunit">
    <text evidence="5 10">Heterodimer of LeuC and LeuD.</text>
</comment>
<dbReference type="NCBIfam" id="TIGR00171">
    <property type="entry name" value="leuD"/>
    <property type="match status" value="1"/>
</dbReference>
<evidence type="ECO:0000256" key="1">
    <source>
        <dbReference type="ARBA" id="ARBA00000491"/>
    </source>
</evidence>
<dbReference type="PANTHER" id="PTHR43345:SF5">
    <property type="entry name" value="3-ISOPROPYLMALATE DEHYDRATASE SMALL SUBUNIT"/>
    <property type="match status" value="1"/>
</dbReference>
<dbReference type="InterPro" id="IPR033940">
    <property type="entry name" value="IPMI_Swivel"/>
</dbReference>
<feature type="domain" description="Aconitase A/isopropylmalate dehydratase small subunit swivel" evidence="11">
    <location>
        <begin position="1"/>
        <end position="124"/>
    </location>
</feature>
<keyword evidence="9 10" id="KW-0100">Branched-chain amino acid biosynthesis</keyword>
<dbReference type="EC" id="4.2.1.33" evidence="10"/>
<protein>
    <recommendedName>
        <fullName evidence="10">3-isopropylmalate dehydratase small subunit</fullName>
        <ecNumber evidence="10">4.2.1.33</ecNumber>
    </recommendedName>
    <alternativeName>
        <fullName evidence="10">Alpha-IPM isomerase</fullName>
        <shortName evidence="10">IPMI</shortName>
    </alternativeName>
    <alternativeName>
        <fullName evidence="10">Isopropylmalate isomerase</fullName>
    </alternativeName>
</protein>
<keyword evidence="8 10" id="KW-0456">Lyase</keyword>
<organism evidence="12 13">
    <name type="scientific">Halovulum marinum</name>
    <dbReference type="NCBI Taxonomy" id="2662447"/>
    <lineage>
        <taxon>Bacteria</taxon>
        <taxon>Pseudomonadati</taxon>
        <taxon>Pseudomonadota</taxon>
        <taxon>Alphaproteobacteria</taxon>
        <taxon>Rhodobacterales</taxon>
        <taxon>Paracoccaceae</taxon>
        <taxon>Halovulum</taxon>
    </lineage>
</organism>
<dbReference type="InterPro" id="IPR015928">
    <property type="entry name" value="Aconitase/3IPM_dehydase_swvl"/>
</dbReference>
<dbReference type="GO" id="GO:0003861">
    <property type="term" value="F:3-isopropylmalate dehydratase activity"/>
    <property type="evidence" value="ECO:0007669"/>
    <property type="project" value="UniProtKB-UniRule"/>
</dbReference>
<comment type="pathway">
    <text evidence="3 10">Amino-acid biosynthesis; L-leucine biosynthesis; L-leucine from 3-methyl-2-oxobutanoate: step 2/4.</text>
</comment>
<dbReference type="EMBL" id="WIND01000013">
    <property type="protein sequence ID" value="MSU90909.1"/>
    <property type="molecule type" value="Genomic_DNA"/>
</dbReference>
<dbReference type="SUPFAM" id="SSF52016">
    <property type="entry name" value="LeuD/IlvD-like"/>
    <property type="match status" value="1"/>
</dbReference>
<keyword evidence="7 10" id="KW-0028">Amino-acid biosynthesis</keyword>
<keyword evidence="13" id="KW-1185">Reference proteome</keyword>
<comment type="catalytic activity">
    <reaction evidence="1 10">
        <text>(2R,3S)-3-isopropylmalate = (2S)-2-isopropylmalate</text>
        <dbReference type="Rhea" id="RHEA:32287"/>
        <dbReference type="ChEBI" id="CHEBI:1178"/>
        <dbReference type="ChEBI" id="CHEBI:35121"/>
        <dbReference type="EC" id="4.2.1.33"/>
    </reaction>
</comment>
<evidence type="ECO:0000256" key="4">
    <source>
        <dbReference type="ARBA" id="ARBA00009845"/>
    </source>
</evidence>
<dbReference type="CDD" id="cd01577">
    <property type="entry name" value="IPMI_Swivel"/>
    <property type="match status" value="1"/>
</dbReference>
<evidence type="ECO:0000256" key="5">
    <source>
        <dbReference type="ARBA" id="ARBA00011271"/>
    </source>
</evidence>
<dbReference type="GO" id="GO:0009098">
    <property type="term" value="P:L-leucine biosynthetic process"/>
    <property type="evidence" value="ECO:0007669"/>
    <property type="project" value="UniProtKB-UniRule"/>
</dbReference>
<dbReference type="GO" id="GO:0009316">
    <property type="term" value="C:3-isopropylmalate dehydratase complex"/>
    <property type="evidence" value="ECO:0007669"/>
    <property type="project" value="InterPro"/>
</dbReference>
<evidence type="ECO:0000256" key="7">
    <source>
        <dbReference type="ARBA" id="ARBA00022605"/>
    </source>
</evidence>